<accession>A0A9E8SBB5</accession>
<reference evidence="2" key="1">
    <citation type="submission" date="2022-11" db="EMBL/GenBank/DDBJ databases">
        <title>Description of Microcella daejonensis nov. sp, isolated from riverside soil.</title>
        <authorList>
            <person name="Molina K.M."/>
            <person name="Kim S.B."/>
        </authorList>
    </citation>
    <scope>NUCLEOTIDE SEQUENCE</scope>
    <source>
        <strain evidence="2">MMS21-STM12</strain>
    </source>
</reference>
<gene>
    <name evidence="2" type="ORF">OVN18_12895</name>
</gene>
<keyword evidence="3" id="KW-1185">Reference proteome</keyword>
<name>A0A9E8SBB5_9MICO</name>
<dbReference type="RefSeq" id="WP_267781167.1">
    <property type="nucleotide sequence ID" value="NZ_CP113089.1"/>
</dbReference>
<dbReference type="Proteomes" id="UP001164706">
    <property type="component" value="Chromosome"/>
</dbReference>
<evidence type="ECO:0000313" key="3">
    <source>
        <dbReference type="Proteomes" id="UP001164706"/>
    </source>
</evidence>
<keyword evidence="1" id="KW-0472">Membrane</keyword>
<keyword evidence="1" id="KW-0812">Transmembrane</keyword>
<protein>
    <submittedName>
        <fullName evidence="2">Uncharacterized protein</fullName>
    </submittedName>
</protein>
<sequence>MDTVSLLMGAVIASIVWICVVPWSKLARLREFDAQRDEPGTE</sequence>
<dbReference type="AlphaFoldDB" id="A0A9E8SBB5"/>
<keyword evidence="1" id="KW-1133">Transmembrane helix</keyword>
<dbReference type="KEGG" id="mdb:OVN18_12895"/>
<organism evidence="2 3">
    <name type="scientific">Microcella daejeonensis</name>
    <dbReference type="NCBI Taxonomy" id="2994971"/>
    <lineage>
        <taxon>Bacteria</taxon>
        <taxon>Bacillati</taxon>
        <taxon>Actinomycetota</taxon>
        <taxon>Actinomycetes</taxon>
        <taxon>Micrococcales</taxon>
        <taxon>Microbacteriaceae</taxon>
        <taxon>Microcella</taxon>
    </lineage>
</organism>
<feature type="transmembrane region" description="Helical" evidence="1">
    <location>
        <begin position="6"/>
        <end position="26"/>
    </location>
</feature>
<evidence type="ECO:0000256" key="1">
    <source>
        <dbReference type="SAM" id="Phobius"/>
    </source>
</evidence>
<proteinExistence type="predicted"/>
<evidence type="ECO:0000313" key="2">
    <source>
        <dbReference type="EMBL" id="WAB81412.1"/>
    </source>
</evidence>
<dbReference type="EMBL" id="CP113089">
    <property type="protein sequence ID" value="WAB81412.1"/>
    <property type="molecule type" value="Genomic_DNA"/>
</dbReference>